<reference evidence="1 2" key="1">
    <citation type="submission" date="2016-11" db="EMBL/GenBank/DDBJ databases">
        <title>Networking in microbes: conjugative elements and plasmids in the genus Alteromonas.</title>
        <authorList>
            <person name="Lopez-Perez M."/>
            <person name="Ramon-Marco N."/>
            <person name="Rodriguez-Valera F."/>
        </authorList>
    </citation>
    <scope>NUCLEOTIDE SEQUENCE [LARGE SCALE GENOMIC DNA]</scope>
    <source>
        <strain evidence="1 2">CP48</strain>
        <plasmid evidence="2">pamcp48-600</plasmid>
    </source>
</reference>
<name>A0AAC9JDQ4_9ALTE</name>
<gene>
    <name evidence="1" type="ORF">BM524_19300</name>
</gene>
<dbReference type="Proteomes" id="UP000182101">
    <property type="component" value="Plasmid pAMCP48-600"/>
</dbReference>
<dbReference type="AlphaFoldDB" id="A0AAC9JDQ4"/>
<geneLocation type="plasmid" evidence="2">
    <name>pamcp48-600</name>
</geneLocation>
<organism evidence="1 2">
    <name type="scientific">Alteromonas mediterranea</name>
    <dbReference type="NCBI Taxonomy" id="314275"/>
    <lineage>
        <taxon>Bacteria</taxon>
        <taxon>Pseudomonadati</taxon>
        <taxon>Pseudomonadota</taxon>
        <taxon>Gammaproteobacteria</taxon>
        <taxon>Alteromonadales</taxon>
        <taxon>Alteromonadaceae</taxon>
        <taxon>Alteromonas/Salinimonas group</taxon>
        <taxon>Alteromonas</taxon>
    </lineage>
</organism>
<dbReference type="RefSeq" id="WP_071960679.1">
    <property type="nucleotide sequence ID" value="NZ_CP018025.1"/>
</dbReference>
<protein>
    <submittedName>
        <fullName evidence="1">Uncharacterized protein</fullName>
    </submittedName>
</protein>
<keyword evidence="1" id="KW-0614">Plasmid</keyword>
<sequence length="120" mass="13263">MDNSITAVHIQEQINELDGAMGTNCANAALNILKEAFEDGVRLDLDDKNNQLEFLTDLDDMIVELLGFRQRLGAALQTGSLMDAECDTASIRQLVTSSSLSVDKNKGNHKHAWLPDQYNK</sequence>
<evidence type="ECO:0000313" key="2">
    <source>
        <dbReference type="Proteomes" id="UP000182101"/>
    </source>
</evidence>
<dbReference type="EMBL" id="CP018025">
    <property type="protein sequence ID" value="APD92069.1"/>
    <property type="molecule type" value="Genomic_DNA"/>
</dbReference>
<proteinExistence type="predicted"/>
<evidence type="ECO:0000313" key="1">
    <source>
        <dbReference type="EMBL" id="APD92069.1"/>
    </source>
</evidence>
<accession>A0AAC9JDQ4</accession>